<dbReference type="Pfam" id="PF22725">
    <property type="entry name" value="GFO_IDH_MocA_C3"/>
    <property type="match status" value="1"/>
</dbReference>
<sequence length="348" mass="37890">MALRLAVIGLGGLGRVQSQACRDLDGIELVAGADIASEGRDRFESEFGCPAYEDYRTMIDDHALDAVTIMTPHTLHFEQTMACLEAGLHVHLEKPMVTTTADALELIEAARDRDLVLQIGYQRHFHPAYREIKRLVEADRLGDVHMVACYLAQDWIEIQRGTWRTDPDLSGGGQLIDSGSHLLDVLLWATDAEPRTVAAVTDDWDQAVDVNSALSVLLDGPDGTVTASIGVSGDGDAFEEHIAIWGTEGRLAYEDGRLTVAENGRKYVSEFEEPDYLELTGDKLGAFAEAVREGTESPIPGEFGLRVTRLTEAAFLASERGESVDAATLPHGDVAVDVEVEVETPETE</sequence>
<proteinExistence type="predicted"/>
<dbReference type="Pfam" id="PF01408">
    <property type="entry name" value="GFO_IDH_MocA"/>
    <property type="match status" value="1"/>
</dbReference>
<reference evidence="4 5" key="1">
    <citation type="journal article" date="2019" name="Int. J. Syst. Evol. Microbiol.">
        <title>The Global Catalogue of Microorganisms (GCM) 10K type strain sequencing project: providing services to taxonomists for standard genome sequencing and annotation.</title>
        <authorList>
            <consortium name="The Broad Institute Genomics Platform"/>
            <consortium name="The Broad Institute Genome Sequencing Center for Infectious Disease"/>
            <person name="Wu L."/>
            <person name="Ma J."/>
        </authorList>
    </citation>
    <scope>NUCLEOTIDE SEQUENCE [LARGE SCALE GENOMIC DNA]</scope>
    <source>
        <strain evidence="4 5">CGMCC 1.15824</strain>
    </source>
</reference>
<dbReference type="InterPro" id="IPR050463">
    <property type="entry name" value="Gfo/Idh/MocA_oxidrdct_glycsds"/>
</dbReference>
<dbReference type="Gene3D" id="3.30.360.10">
    <property type="entry name" value="Dihydrodipicolinate Reductase, domain 2"/>
    <property type="match status" value="1"/>
</dbReference>
<comment type="caution">
    <text evidence="4">The sequence shown here is derived from an EMBL/GenBank/DDBJ whole genome shotgun (WGS) entry which is preliminary data.</text>
</comment>
<evidence type="ECO:0000313" key="4">
    <source>
        <dbReference type="EMBL" id="MFC4989942.1"/>
    </source>
</evidence>
<evidence type="ECO:0000259" key="3">
    <source>
        <dbReference type="Pfam" id="PF22725"/>
    </source>
</evidence>
<organism evidence="4 5">
    <name type="scientific">Saliphagus infecundisoli</name>
    <dbReference type="NCBI Taxonomy" id="1849069"/>
    <lineage>
        <taxon>Archaea</taxon>
        <taxon>Methanobacteriati</taxon>
        <taxon>Methanobacteriota</taxon>
        <taxon>Stenosarchaea group</taxon>
        <taxon>Halobacteria</taxon>
        <taxon>Halobacteriales</taxon>
        <taxon>Natrialbaceae</taxon>
        <taxon>Saliphagus</taxon>
    </lineage>
</organism>
<dbReference type="PANTHER" id="PTHR43818:SF11">
    <property type="entry name" value="BCDNA.GH03377"/>
    <property type="match status" value="1"/>
</dbReference>
<keyword evidence="1" id="KW-0560">Oxidoreductase</keyword>
<dbReference type="AlphaFoldDB" id="A0ABD5QJW9"/>
<dbReference type="Gene3D" id="3.40.50.720">
    <property type="entry name" value="NAD(P)-binding Rossmann-like Domain"/>
    <property type="match status" value="1"/>
</dbReference>
<protein>
    <submittedName>
        <fullName evidence="4">Gfo/Idh/MocA family protein</fullName>
    </submittedName>
</protein>
<dbReference type="Proteomes" id="UP001595925">
    <property type="component" value="Unassembled WGS sequence"/>
</dbReference>
<evidence type="ECO:0000259" key="2">
    <source>
        <dbReference type="Pfam" id="PF01408"/>
    </source>
</evidence>
<evidence type="ECO:0000313" key="5">
    <source>
        <dbReference type="Proteomes" id="UP001595925"/>
    </source>
</evidence>
<accession>A0ABD5QJW9</accession>
<dbReference type="EMBL" id="JBHSJG010000056">
    <property type="protein sequence ID" value="MFC4989942.1"/>
    <property type="molecule type" value="Genomic_DNA"/>
</dbReference>
<gene>
    <name evidence="4" type="ORF">ACFPFO_19680</name>
</gene>
<feature type="domain" description="Gfo/Idh/MocA-like oxidoreductase N-terminal" evidence="2">
    <location>
        <begin position="4"/>
        <end position="121"/>
    </location>
</feature>
<dbReference type="GO" id="GO:0016491">
    <property type="term" value="F:oxidoreductase activity"/>
    <property type="evidence" value="ECO:0007669"/>
    <property type="project" value="UniProtKB-KW"/>
</dbReference>
<name>A0ABD5QJW9_9EURY</name>
<keyword evidence="5" id="KW-1185">Reference proteome</keyword>
<dbReference type="RefSeq" id="WP_224827644.1">
    <property type="nucleotide sequence ID" value="NZ_JAIVEF010000002.1"/>
</dbReference>
<feature type="domain" description="GFO/IDH/MocA-like oxidoreductase" evidence="3">
    <location>
        <begin position="129"/>
        <end position="251"/>
    </location>
</feature>
<dbReference type="InterPro" id="IPR055170">
    <property type="entry name" value="GFO_IDH_MocA-like_dom"/>
</dbReference>
<dbReference type="SUPFAM" id="SSF55347">
    <property type="entry name" value="Glyceraldehyde-3-phosphate dehydrogenase-like, C-terminal domain"/>
    <property type="match status" value="1"/>
</dbReference>
<dbReference type="SUPFAM" id="SSF51735">
    <property type="entry name" value="NAD(P)-binding Rossmann-fold domains"/>
    <property type="match status" value="1"/>
</dbReference>
<evidence type="ECO:0000256" key="1">
    <source>
        <dbReference type="ARBA" id="ARBA00023002"/>
    </source>
</evidence>
<dbReference type="InterPro" id="IPR000683">
    <property type="entry name" value="Gfo/Idh/MocA-like_OxRdtase_N"/>
</dbReference>
<dbReference type="PANTHER" id="PTHR43818">
    <property type="entry name" value="BCDNA.GH03377"/>
    <property type="match status" value="1"/>
</dbReference>
<dbReference type="InterPro" id="IPR036291">
    <property type="entry name" value="NAD(P)-bd_dom_sf"/>
</dbReference>